<dbReference type="RefSeq" id="WP_193436020.1">
    <property type="nucleotide sequence ID" value="NZ_CP063144.1"/>
</dbReference>
<feature type="transmembrane region" description="Helical" evidence="8">
    <location>
        <begin position="65"/>
        <end position="85"/>
    </location>
</feature>
<evidence type="ECO:0000256" key="5">
    <source>
        <dbReference type="ARBA" id="ARBA00022692"/>
    </source>
</evidence>
<keyword evidence="4" id="KW-1003">Cell membrane</keyword>
<dbReference type="OrthoDB" id="19040at2157"/>
<protein>
    <submittedName>
        <fullName evidence="9">AEC family transporter</fullName>
    </submittedName>
</protein>
<dbReference type="EMBL" id="CP063144">
    <property type="protein sequence ID" value="QOR94219.1"/>
    <property type="molecule type" value="Genomic_DNA"/>
</dbReference>
<feature type="transmembrane region" description="Helical" evidence="8">
    <location>
        <begin position="97"/>
        <end position="117"/>
    </location>
</feature>
<name>A0A7M1UQF2_9CREN</name>
<evidence type="ECO:0000256" key="6">
    <source>
        <dbReference type="ARBA" id="ARBA00022989"/>
    </source>
</evidence>
<feature type="transmembrane region" description="Helical" evidence="8">
    <location>
        <begin position="6"/>
        <end position="21"/>
    </location>
</feature>
<dbReference type="AlphaFoldDB" id="A0A7M1UQF2"/>
<evidence type="ECO:0000256" key="1">
    <source>
        <dbReference type="ARBA" id="ARBA00004651"/>
    </source>
</evidence>
<feature type="transmembrane region" description="Helical" evidence="8">
    <location>
        <begin position="123"/>
        <end position="142"/>
    </location>
</feature>
<evidence type="ECO:0000256" key="8">
    <source>
        <dbReference type="SAM" id="Phobius"/>
    </source>
</evidence>
<evidence type="ECO:0000256" key="4">
    <source>
        <dbReference type="ARBA" id="ARBA00022475"/>
    </source>
</evidence>
<dbReference type="KEGG" id="tcs:IMZ38_06245"/>
<organism evidence="9 10">
    <name type="scientific">Thermosphaera chiliense</name>
    <dbReference type="NCBI Taxonomy" id="3402707"/>
    <lineage>
        <taxon>Archaea</taxon>
        <taxon>Thermoproteota</taxon>
        <taxon>Thermoprotei</taxon>
        <taxon>Desulfurococcales</taxon>
        <taxon>Desulfurococcaceae</taxon>
        <taxon>Thermosphaera</taxon>
    </lineage>
</organism>
<proteinExistence type="inferred from homology"/>
<dbReference type="Gene3D" id="1.20.1530.20">
    <property type="match status" value="1"/>
</dbReference>
<accession>A0A7M1UQF2</accession>
<dbReference type="PANTHER" id="PTHR36838">
    <property type="entry name" value="AUXIN EFFLUX CARRIER FAMILY PROTEIN"/>
    <property type="match status" value="1"/>
</dbReference>
<keyword evidence="3" id="KW-0813">Transport</keyword>
<reference evidence="9 10" key="1">
    <citation type="submission" date="2020-10" db="EMBL/GenBank/DDBJ databases">
        <title>Complete genome sequence of Thermosphaera aggregans strain 3507.</title>
        <authorList>
            <person name="Zayulina K.S."/>
            <person name="Elcheninov A.G."/>
            <person name="Toshchakov S.V."/>
            <person name="Kublanov I.V."/>
            <person name="Kochetkova T.V."/>
        </authorList>
    </citation>
    <scope>NUCLEOTIDE SEQUENCE [LARGE SCALE GENOMIC DNA]</scope>
    <source>
        <strain evidence="9 10">3507</strain>
    </source>
</reference>
<dbReference type="PANTHER" id="PTHR36838:SF3">
    <property type="entry name" value="TRANSPORTER AUXIN EFFLUX CARRIER EC FAMILY"/>
    <property type="match status" value="1"/>
</dbReference>
<keyword evidence="10" id="KW-1185">Reference proteome</keyword>
<gene>
    <name evidence="9" type="ORF">IMZ38_06245</name>
</gene>
<dbReference type="GeneID" id="59455001"/>
<dbReference type="GO" id="GO:0005886">
    <property type="term" value="C:plasma membrane"/>
    <property type="evidence" value="ECO:0007669"/>
    <property type="project" value="UniProtKB-SubCell"/>
</dbReference>
<comment type="similarity">
    <text evidence="2">Belongs to the auxin efflux carrier (TC 2.A.69) family.</text>
</comment>
<evidence type="ECO:0000313" key="9">
    <source>
        <dbReference type="EMBL" id="QOR94219.1"/>
    </source>
</evidence>
<dbReference type="Proteomes" id="UP000593766">
    <property type="component" value="Chromosome"/>
</dbReference>
<sequence>MNDSFILVAIILSAFLAKTAYQRFFTRRELFDAFTNLLTNTVYYLLVPLAFIYTFSTRSLAESDVLIVASFALYIAVAGLSFKYISRTWRDDVRNAALLTVLFPNAVFLGFPVSLALFGDVKIASILGLATLTFNVLIPDFIALKKIDLLKILKLPALIGFLIGVFFNQLGHPGTYVSGLLWWAPKILSYLATFVLGLRLQLGGITSDMVKKPLLVTVLYRFIIAPVVAVCFALSVGFSWIESIQLAVVSGMPPAVLNTLMASKYGWRPDLVAYITFILTIPTVLALPLIGALAFH</sequence>
<evidence type="ECO:0000256" key="3">
    <source>
        <dbReference type="ARBA" id="ARBA00022448"/>
    </source>
</evidence>
<keyword evidence="5 8" id="KW-0812">Transmembrane</keyword>
<comment type="subcellular location">
    <subcellularLocation>
        <location evidence="1">Cell membrane</location>
        <topology evidence="1">Multi-pass membrane protein</topology>
    </subcellularLocation>
</comment>
<evidence type="ECO:0000256" key="2">
    <source>
        <dbReference type="ARBA" id="ARBA00010145"/>
    </source>
</evidence>
<feature type="transmembrane region" description="Helical" evidence="8">
    <location>
        <begin position="187"/>
        <end position="206"/>
    </location>
</feature>
<evidence type="ECO:0000313" key="10">
    <source>
        <dbReference type="Proteomes" id="UP000593766"/>
    </source>
</evidence>
<dbReference type="InterPro" id="IPR004776">
    <property type="entry name" value="Mem_transp_PIN-like"/>
</dbReference>
<dbReference type="Pfam" id="PF03547">
    <property type="entry name" value="Mem_trans"/>
    <property type="match status" value="1"/>
</dbReference>
<feature type="transmembrane region" description="Helical" evidence="8">
    <location>
        <begin position="218"/>
        <end position="241"/>
    </location>
</feature>
<evidence type="ECO:0000256" key="7">
    <source>
        <dbReference type="ARBA" id="ARBA00023136"/>
    </source>
</evidence>
<feature type="transmembrane region" description="Helical" evidence="8">
    <location>
        <begin position="149"/>
        <end position="167"/>
    </location>
</feature>
<feature type="transmembrane region" description="Helical" evidence="8">
    <location>
        <begin position="271"/>
        <end position="295"/>
    </location>
</feature>
<keyword evidence="6 8" id="KW-1133">Transmembrane helix</keyword>
<dbReference type="GO" id="GO:0055085">
    <property type="term" value="P:transmembrane transport"/>
    <property type="evidence" value="ECO:0007669"/>
    <property type="project" value="InterPro"/>
</dbReference>
<keyword evidence="7 8" id="KW-0472">Membrane</keyword>
<dbReference type="InterPro" id="IPR038770">
    <property type="entry name" value="Na+/solute_symporter_sf"/>
</dbReference>
<feature type="transmembrane region" description="Helical" evidence="8">
    <location>
        <begin position="33"/>
        <end position="53"/>
    </location>
</feature>